<dbReference type="Gene3D" id="2.60.40.3710">
    <property type="match status" value="1"/>
</dbReference>
<dbReference type="GO" id="GO:0005576">
    <property type="term" value="C:extracellular region"/>
    <property type="evidence" value="ECO:0007669"/>
    <property type="project" value="TreeGrafter"/>
</dbReference>
<dbReference type="UniPathway" id="UPA00219"/>
<keyword evidence="3 7" id="KW-0133">Cell shape</keyword>
<proteinExistence type="predicted"/>
<dbReference type="EMBL" id="SMKU01000373">
    <property type="protein sequence ID" value="TDD66878.1"/>
    <property type="molecule type" value="Genomic_DNA"/>
</dbReference>
<dbReference type="Pfam" id="PF17964">
    <property type="entry name" value="Big_10"/>
    <property type="match status" value="1"/>
</dbReference>
<organism evidence="10 11">
    <name type="scientific">Actinomadura rubrisoli</name>
    <dbReference type="NCBI Taxonomy" id="2530368"/>
    <lineage>
        <taxon>Bacteria</taxon>
        <taxon>Bacillati</taxon>
        <taxon>Actinomycetota</taxon>
        <taxon>Actinomycetes</taxon>
        <taxon>Streptosporangiales</taxon>
        <taxon>Thermomonosporaceae</taxon>
        <taxon>Actinomadura</taxon>
    </lineage>
</organism>
<dbReference type="SUPFAM" id="SSF141523">
    <property type="entry name" value="L,D-transpeptidase catalytic domain-like"/>
    <property type="match status" value="1"/>
</dbReference>
<dbReference type="Pfam" id="PF03734">
    <property type="entry name" value="YkuD"/>
    <property type="match status" value="1"/>
</dbReference>
<evidence type="ECO:0000313" key="10">
    <source>
        <dbReference type="EMBL" id="TDD66878.1"/>
    </source>
</evidence>
<keyword evidence="5" id="KW-0012">Acyltransferase</keyword>
<dbReference type="Gene3D" id="2.60.40.3780">
    <property type="match status" value="1"/>
</dbReference>
<feature type="region of interest" description="Disordered" evidence="8">
    <location>
        <begin position="245"/>
        <end position="279"/>
    </location>
</feature>
<keyword evidence="11" id="KW-1185">Reference proteome</keyword>
<gene>
    <name evidence="10" type="ORF">E1298_39900</name>
</gene>
<reference evidence="10 11" key="1">
    <citation type="submission" date="2019-03" db="EMBL/GenBank/DDBJ databases">
        <title>Draft genome sequences of novel Actinobacteria.</title>
        <authorList>
            <person name="Sahin N."/>
            <person name="Ay H."/>
            <person name="Saygin H."/>
        </authorList>
    </citation>
    <scope>NUCLEOTIDE SEQUENCE [LARGE SCALE GENOMIC DNA]</scope>
    <source>
        <strain evidence="10 11">H3C3</strain>
    </source>
</reference>
<dbReference type="InterPro" id="IPR038063">
    <property type="entry name" value="Transpep_catalytic_dom"/>
</dbReference>
<evidence type="ECO:0000256" key="7">
    <source>
        <dbReference type="PROSITE-ProRule" id="PRU01373"/>
    </source>
</evidence>
<sequence length="413" mass="44284">MLVGATVAVGAAGCSGDTLTAGRDVVNLSVSPNDGGGRLRPDTPIAVQARSGTIENVTVATRGTPVEGDLSADRTQWRSRWSLDPGQRYTVSATAIGKDGKSRTVRNSFSVAEVKKKLDMTLEAPYDKETVGVGIPIIMRFGKKVTDRAAVERALEVRSDKPVEGAWHWFEGEDGPEAVFRTKTYWPAHTKVRFQAHLSGVSTGKDTYGGKNYAVDFKVGDEHISTAGEDTHKMVVKVNGRKARTIPTSMGRGGARKYTTTNGDHLTMDKSNPEIMDSSTTGCGPGCPGYYRLSVNNAVRISDSGEFVHSAPWSTGDQGHDNVSHGCVNISPSDAKWFYNLSYRGDPLEVTGSSRELEADNGWGYWQMNWNDWVKGSALKRSVTTAPHADASTLSAQSGNGAMPTAPRAVGGP</sequence>
<dbReference type="Gene3D" id="2.40.440.10">
    <property type="entry name" value="L,D-transpeptidase catalytic domain-like"/>
    <property type="match status" value="1"/>
</dbReference>
<dbReference type="InterPro" id="IPR050979">
    <property type="entry name" value="LD-transpeptidase"/>
</dbReference>
<feature type="active site" description="Proton donor/acceptor" evidence="7">
    <location>
        <position position="309"/>
    </location>
</feature>
<dbReference type="GO" id="GO:0018104">
    <property type="term" value="P:peptidoglycan-protein cross-linking"/>
    <property type="evidence" value="ECO:0007669"/>
    <property type="project" value="TreeGrafter"/>
</dbReference>
<dbReference type="PANTHER" id="PTHR30582">
    <property type="entry name" value="L,D-TRANSPEPTIDASE"/>
    <property type="match status" value="1"/>
</dbReference>
<keyword evidence="6 7" id="KW-0961">Cell wall biogenesis/degradation</keyword>
<dbReference type="PANTHER" id="PTHR30582:SF2">
    <property type="entry name" value="L,D-TRANSPEPTIDASE YCIB-RELATED"/>
    <property type="match status" value="1"/>
</dbReference>
<protein>
    <recommendedName>
        <fullName evidence="9">L,D-TPase catalytic domain-containing protein</fullName>
    </recommendedName>
</protein>
<evidence type="ECO:0000256" key="8">
    <source>
        <dbReference type="SAM" id="MobiDB-lite"/>
    </source>
</evidence>
<dbReference type="InterPro" id="IPR041280">
    <property type="entry name" value="Big_10"/>
</dbReference>
<keyword evidence="4 7" id="KW-0573">Peptidoglycan synthesis</keyword>
<dbReference type="GO" id="GO:0008360">
    <property type="term" value="P:regulation of cell shape"/>
    <property type="evidence" value="ECO:0007669"/>
    <property type="project" value="UniProtKB-UniRule"/>
</dbReference>
<evidence type="ECO:0000313" key="11">
    <source>
        <dbReference type="Proteomes" id="UP000294513"/>
    </source>
</evidence>
<feature type="region of interest" description="Disordered" evidence="8">
    <location>
        <begin position="390"/>
        <end position="413"/>
    </location>
</feature>
<evidence type="ECO:0000256" key="5">
    <source>
        <dbReference type="ARBA" id="ARBA00023315"/>
    </source>
</evidence>
<dbReference type="GO" id="GO:0071972">
    <property type="term" value="F:peptidoglycan L,D-transpeptidase activity"/>
    <property type="evidence" value="ECO:0007669"/>
    <property type="project" value="TreeGrafter"/>
</dbReference>
<keyword evidence="2" id="KW-0808">Transferase</keyword>
<feature type="domain" description="L,D-TPase catalytic" evidence="9">
    <location>
        <begin position="223"/>
        <end position="351"/>
    </location>
</feature>
<dbReference type="GO" id="GO:0071555">
    <property type="term" value="P:cell wall organization"/>
    <property type="evidence" value="ECO:0007669"/>
    <property type="project" value="UniProtKB-UniRule"/>
</dbReference>
<dbReference type="PROSITE" id="PS52029">
    <property type="entry name" value="LD_TPASE"/>
    <property type="match status" value="1"/>
</dbReference>
<evidence type="ECO:0000259" key="9">
    <source>
        <dbReference type="PROSITE" id="PS52029"/>
    </source>
</evidence>
<comment type="caution">
    <text evidence="10">The sequence shown here is derived from an EMBL/GenBank/DDBJ whole genome shotgun (WGS) entry which is preliminary data.</text>
</comment>
<feature type="active site" description="Nucleophile" evidence="7">
    <location>
        <position position="327"/>
    </location>
</feature>
<comment type="pathway">
    <text evidence="1 7">Cell wall biogenesis; peptidoglycan biosynthesis.</text>
</comment>
<evidence type="ECO:0000256" key="4">
    <source>
        <dbReference type="ARBA" id="ARBA00022984"/>
    </source>
</evidence>
<evidence type="ECO:0000256" key="1">
    <source>
        <dbReference type="ARBA" id="ARBA00004752"/>
    </source>
</evidence>
<dbReference type="AlphaFoldDB" id="A0A4R5A4H0"/>
<evidence type="ECO:0000256" key="2">
    <source>
        <dbReference type="ARBA" id="ARBA00022679"/>
    </source>
</evidence>
<dbReference type="GO" id="GO:0016746">
    <property type="term" value="F:acyltransferase activity"/>
    <property type="evidence" value="ECO:0007669"/>
    <property type="project" value="UniProtKB-KW"/>
</dbReference>
<accession>A0A4R5A4H0</accession>
<evidence type="ECO:0000256" key="3">
    <source>
        <dbReference type="ARBA" id="ARBA00022960"/>
    </source>
</evidence>
<name>A0A4R5A4H0_9ACTN</name>
<dbReference type="CDD" id="cd13432">
    <property type="entry name" value="LDT_IgD_like_2"/>
    <property type="match status" value="1"/>
</dbReference>
<dbReference type="InterPro" id="IPR005490">
    <property type="entry name" value="LD_TPept_cat_dom"/>
</dbReference>
<dbReference type="Proteomes" id="UP000294513">
    <property type="component" value="Unassembled WGS sequence"/>
</dbReference>
<evidence type="ECO:0000256" key="6">
    <source>
        <dbReference type="ARBA" id="ARBA00023316"/>
    </source>
</evidence>
<dbReference type="OrthoDB" id="5242354at2"/>
<dbReference type="CDD" id="cd16913">
    <property type="entry name" value="YkuD_like"/>
    <property type="match status" value="1"/>
</dbReference>